<comment type="caution">
    <text evidence="1">The sequence shown here is derived from an EMBL/GenBank/DDBJ whole genome shotgun (WGS) entry which is preliminary data.</text>
</comment>
<reference evidence="1 2" key="1">
    <citation type="submission" date="2020-03" db="EMBL/GenBank/DDBJ databases">
        <title>Roseomonas selenitidurans sp. nov. isolated from soil.</title>
        <authorList>
            <person name="Liu H."/>
        </authorList>
    </citation>
    <scope>NUCLEOTIDE SEQUENCE [LARGE SCALE GENOMIC DNA]</scope>
    <source>
        <strain evidence="1 2">JCM 15073</strain>
    </source>
</reference>
<dbReference type="PIRSF" id="PIRSF020680">
    <property type="entry name" value="PhnH"/>
    <property type="match status" value="1"/>
</dbReference>
<proteinExistence type="predicted"/>
<gene>
    <name evidence="1" type="primary">phnH</name>
    <name evidence="1" type="ORF">HB662_19680</name>
</gene>
<dbReference type="InterPro" id="IPR038058">
    <property type="entry name" value="PhnH-like_sp"/>
</dbReference>
<dbReference type="SUPFAM" id="SSF159709">
    <property type="entry name" value="PhnH-like"/>
    <property type="match status" value="1"/>
</dbReference>
<dbReference type="InterPro" id="IPR008772">
    <property type="entry name" value="Phosphonate_metab_PhnH"/>
</dbReference>
<dbReference type="Pfam" id="PF05845">
    <property type="entry name" value="PhnH"/>
    <property type="match status" value="1"/>
</dbReference>
<dbReference type="GO" id="GO:0016829">
    <property type="term" value="F:lyase activity"/>
    <property type="evidence" value="ECO:0007669"/>
    <property type="project" value="UniProtKB-KW"/>
</dbReference>
<evidence type="ECO:0000313" key="2">
    <source>
        <dbReference type="Proteomes" id="UP000765160"/>
    </source>
</evidence>
<keyword evidence="1" id="KW-0456">Lyase</keyword>
<organism evidence="1 2">
    <name type="scientific">Falsiroseomonas frigidaquae</name>
    <dbReference type="NCBI Taxonomy" id="487318"/>
    <lineage>
        <taxon>Bacteria</taxon>
        <taxon>Pseudomonadati</taxon>
        <taxon>Pseudomonadota</taxon>
        <taxon>Alphaproteobacteria</taxon>
        <taxon>Acetobacterales</taxon>
        <taxon>Roseomonadaceae</taxon>
        <taxon>Falsiroseomonas</taxon>
    </lineage>
</organism>
<name>A0ABX1F418_9PROT</name>
<dbReference type="Proteomes" id="UP000765160">
    <property type="component" value="Unassembled WGS sequence"/>
</dbReference>
<evidence type="ECO:0000313" key="1">
    <source>
        <dbReference type="EMBL" id="NKE47011.1"/>
    </source>
</evidence>
<protein>
    <submittedName>
        <fullName evidence="1">Phosphonate C-P lyase system protein PhnH</fullName>
    </submittedName>
</protein>
<sequence length="212" mass="21457">MSTNAPGASGTIFSGASGTTFPGASGTTFPGFADPVLDAQAGFRAVLQAMSRPGQVQRVPLLPELPPGLSAAAAAVLLTLVDAETRIRLAAGPEAEAWVRFHCGAPQVAAGAAQFVLDPAAGLLALDPGTEEEPERGATLILDVTALEEGAGWRLTGPGIRESHRLKVTGAPAGFLADWATNRARTPCGVDVILCAGDAIAALPRSVAIEEG</sequence>
<keyword evidence="2" id="KW-1185">Reference proteome</keyword>
<accession>A0ABX1F418</accession>
<dbReference type="EMBL" id="JAAVTX010000006">
    <property type="protein sequence ID" value="NKE47011.1"/>
    <property type="molecule type" value="Genomic_DNA"/>
</dbReference>
<dbReference type="Gene3D" id="3.40.50.11310">
    <property type="entry name" value="Bacterial phosphonate metabolism protein PhnH"/>
    <property type="match status" value="1"/>
</dbReference>
<dbReference type="RefSeq" id="WP_168051936.1">
    <property type="nucleotide sequence ID" value="NZ_JAATJR010000006.1"/>
</dbReference>
<dbReference type="NCBIfam" id="TIGR03292">
    <property type="entry name" value="PhnH_redo"/>
    <property type="match status" value="1"/>
</dbReference>